<protein>
    <recommendedName>
        <fullName evidence="4">PsbP C-terminal domain-containing protein</fullName>
    </recommendedName>
</protein>
<evidence type="ECO:0000313" key="2">
    <source>
        <dbReference type="EMBL" id="OGC49587.1"/>
    </source>
</evidence>
<comment type="caution">
    <text evidence="2">The sequence shown here is derived from an EMBL/GenBank/DDBJ whole genome shotgun (WGS) entry which is preliminary data.</text>
</comment>
<dbReference type="Proteomes" id="UP000177458">
    <property type="component" value="Unassembled WGS sequence"/>
</dbReference>
<sequence>MNFLKNKVVLFGLVVVVLLVIAVSLVSGALKFSITATRTQPSDSNTNENNDSVTEKTVTKVPETQKSLLADRAVTFKDSESGLEFSIKLPIGWNTGSNETVDFVAGSLTPEKLPDGGTFYANLNALAGSHPSDFQTFADYQEKWMDAMLAQYPSMESVSKYSTKINGMDVYVIEVSNTRPDGLVLRQIQYVFYVNDMYGMVVTTTAPLSSWAKYDKVIKMSVESIALVTE</sequence>
<name>A0A1F4UXB3_UNCKA</name>
<evidence type="ECO:0008006" key="4">
    <source>
        <dbReference type="Google" id="ProtNLM"/>
    </source>
</evidence>
<organism evidence="2 3">
    <name type="scientific">candidate division WWE3 bacterium RIFCSPLOWO2_01_FULL_37_15</name>
    <dbReference type="NCBI Taxonomy" id="1802622"/>
    <lineage>
        <taxon>Bacteria</taxon>
        <taxon>Katanobacteria</taxon>
    </lineage>
</organism>
<reference evidence="2 3" key="1">
    <citation type="journal article" date="2016" name="Nat. Commun.">
        <title>Thousands of microbial genomes shed light on interconnected biogeochemical processes in an aquifer system.</title>
        <authorList>
            <person name="Anantharaman K."/>
            <person name="Brown C.T."/>
            <person name="Hug L.A."/>
            <person name="Sharon I."/>
            <person name="Castelle C.J."/>
            <person name="Probst A.J."/>
            <person name="Thomas B.C."/>
            <person name="Singh A."/>
            <person name="Wilkins M.J."/>
            <person name="Karaoz U."/>
            <person name="Brodie E.L."/>
            <person name="Williams K.H."/>
            <person name="Hubbard S.S."/>
            <person name="Banfield J.F."/>
        </authorList>
    </citation>
    <scope>NUCLEOTIDE SEQUENCE [LARGE SCALE GENOMIC DNA]</scope>
</reference>
<dbReference type="AlphaFoldDB" id="A0A1F4UXB3"/>
<proteinExistence type="predicted"/>
<gene>
    <name evidence="2" type="ORF">A3A69_01730</name>
</gene>
<feature type="compositionally biased region" description="Polar residues" evidence="1">
    <location>
        <begin position="39"/>
        <end position="52"/>
    </location>
</feature>
<accession>A0A1F4UXB3</accession>
<feature type="region of interest" description="Disordered" evidence="1">
    <location>
        <begin position="39"/>
        <end position="59"/>
    </location>
</feature>
<evidence type="ECO:0000313" key="3">
    <source>
        <dbReference type="Proteomes" id="UP000177458"/>
    </source>
</evidence>
<dbReference type="EMBL" id="MEVF01000019">
    <property type="protein sequence ID" value="OGC49587.1"/>
    <property type="molecule type" value="Genomic_DNA"/>
</dbReference>
<dbReference type="Gene3D" id="3.40.1000.10">
    <property type="entry name" value="Mog1/PsbP, alpha/beta/alpha sandwich"/>
    <property type="match status" value="1"/>
</dbReference>
<evidence type="ECO:0000256" key="1">
    <source>
        <dbReference type="SAM" id="MobiDB-lite"/>
    </source>
</evidence>